<gene>
    <name evidence="2" type="ORF">GCM10009864_50800</name>
</gene>
<reference evidence="3" key="1">
    <citation type="journal article" date="2019" name="Int. J. Syst. Evol. Microbiol.">
        <title>The Global Catalogue of Microorganisms (GCM) 10K type strain sequencing project: providing services to taxonomists for standard genome sequencing and annotation.</title>
        <authorList>
            <consortium name="The Broad Institute Genomics Platform"/>
            <consortium name="The Broad Institute Genome Sequencing Center for Infectious Disease"/>
            <person name="Wu L."/>
            <person name="Ma J."/>
        </authorList>
    </citation>
    <scope>NUCLEOTIDE SEQUENCE [LARGE SCALE GENOMIC DNA]</scope>
    <source>
        <strain evidence="3">JCM 16374</strain>
    </source>
</reference>
<name>A0ABP6EQQ9_9ACTN</name>
<comment type="caution">
    <text evidence="2">The sequence shown here is derived from an EMBL/GenBank/DDBJ whole genome shotgun (WGS) entry which is preliminary data.</text>
</comment>
<dbReference type="RefSeq" id="WP_344579983.1">
    <property type="nucleotide sequence ID" value="NZ_BAAARK010000018.1"/>
</dbReference>
<organism evidence="2 3">
    <name type="scientific">Streptomyces lunalinharesii</name>
    <dbReference type="NCBI Taxonomy" id="333384"/>
    <lineage>
        <taxon>Bacteria</taxon>
        <taxon>Bacillati</taxon>
        <taxon>Actinomycetota</taxon>
        <taxon>Actinomycetes</taxon>
        <taxon>Kitasatosporales</taxon>
        <taxon>Streptomycetaceae</taxon>
        <taxon>Streptomyces</taxon>
    </lineage>
</organism>
<protein>
    <submittedName>
        <fullName evidence="2">Uncharacterized protein</fullName>
    </submittedName>
</protein>
<evidence type="ECO:0000313" key="3">
    <source>
        <dbReference type="Proteomes" id="UP001500994"/>
    </source>
</evidence>
<evidence type="ECO:0000313" key="2">
    <source>
        <dbReference type="EMBL" id="GAA2673858.1"/>
    </source>
</evidence>
<feature type="region of interest" description="Disordered" evidence="1">
    <location>
        <begin position="1"/>
        <end position="29"/>
    </location>
</feature>
<dbReference type="Proteomes" id="UP001500994">
    <property type="component" value="Unassembled WGS sequence"/>
</dbReference>
<keyword evidence="3" id="KW-1185">Reference proteome</keyword>
<sequence>MRLLPRLTGTRPATPLRRRRDTASHRPGPYAVGHVCPRVRLTLHDGTERDYLLDGPSSCPHPWGPHAAYEPRVHLAHVLARQGYDARWLAGFADLPLPAAERIAESAARAGRT</sequence>
<dbReference type="EMBL" id="BAAARK010000018">
    <property type="protein sequence ID" value="GAA2673858.1"/>
    <property type="molecule type" value="Genomic_DNA"/>
</dbReference>
<accession>A0ABP6EQQ9</accession>
<evidence type="ECO:0000256" key="1">
    <source>
        <dbReference type="SAM" id="MobiDB-lite"/>
    </source>
</evidence>
<proteinExistence type="predicted"/>